<dbReference type="InterPro" id="IPR013088">
    <property type="entry name" value="Znf_NHR/GATA"/>
</dbReference>
<dbReference type="GO" id="GO:0005634">
    <property type="term" value="C:nucleus"/>
    <property type="evidence" value="ECO:0007669"/>
    <property type="project" value="TreeGrafter"/>
</dbReference>
<evidence type="ECO:0000256" key="1">
    <source>
        <dbReference type="ARBA" id="ARBA00022723"/>
    </source>
</evidence>
<dbReference type="SUPFAM" id="SSF57716">
    <property type="entry name" value="Glucocorticoid receptor-like (DNA-binding domain)"/>
    <property type="match status" value="1"/>
</dbReference>
<feature type="domain" description="Nuclear receptor" evidence="9">
    <location>
        <begin position="7"/>
        <end position="83"/>
    </location>
</feature>
<dbReference type="Gene3D" id="3.30.50.10">
    <property type="entry name" value="Erythroid Transcription Factor GATA-1, subunit A"/>
    <property type="match status" value="1"/>
</dbReference>
<accession>A0AAV5TD99</accession>
<keyword evidence="7" id="KW-0675">Receptor</keyword>
<dbReference type="AlphaFoldDB" id="A0AAV5TD99"/>
<proteinExistence type="predicted"/>
<protein>
    <recommendedName>
        <fullName evidence="9">Nuclear receptor domain-containing protein</fullName>
    </recommendedName>
</protein>
<sequence>MSEPSGSRHCLVCTAPIISMHLGMDTCRACASFFKRAKIAERVYPCRQADRACISIRDGKFTCRRCRFDKCVAIGMEYQGPLRLRRKPTVPILQRVMLESRAQRAGIGIKTTTLLFFYHLTPLPGH</sequence>
<keyword evidence="5" id="KW-0238">DNA-binding</keyword>
<dbReference type="Pfam" id="PF00105">
    <property type="entry name" value="zf-C4"/>
    <property type="match status" value="1"/>
</dbReference>
<evidence type="ECO:0000256" key="4">
    <source>
        <dbReference type="ARBA" id="ARBA00023015"/>
    </source>
</evidence>
<dbReference type="EMBL" id="BTSX01000004">
    <property type="protein sequence ID" value="GMS93274.1"/>
    <property type="molecule type" value="Genomic_DNA"/>
</dbReference>
<dbReference type="GO" id="GO:0008270">
    <property type="term" value="F:zinc ion binding"/>
    <property type="evidence" value="ECO:0007669"/>
    <property type="project" value="UniProtKB-KW"/>
</dbReference>
<dbReference type="PANTHER" id="PTHR46011:SF6">
    <property type="entry name" value="HIGH ZINC ACTIVATED NUCLEAR RECEPTOR PROTEIN"/>
    <property type="match status" value="1"/>
</dbReference>
<evidence type="ECO:0000313" key="10">
    <source>
        <dbReference type="EMBL" id="GMS93274.1"/>
    </source>
</evidence>
<evidence type="ECO:0000256" key="5">
    <source>
        <dbReference type="ARBA" id="ARBA00023125"/>
    </source>
</evidence>
<name>A0AAV5TD99_9BILA</name>
<dbReference type="GO" id="GO:0043565">
    <property type="term" value="F:sequence-specific DNA binding"/>
    <property type="evidence" value="ECO:0007669"/>
    <property type="project" value="InterPro"/>
</dbReference>
<keyword evidence="4" id="KW-0805">Transcription regulation</keyword>
<dbReference type="PRINTS" id="PR00047">
    <property type="entry name" value="STROIDFINGER"/>
</dbReference>
<dbReference type="SMART" id="SM00399">
    <property type="entry name" value="ZnF_C4"/>
    <property type="match status" value="1"/>
</dbReference>
<keyword evidence="6" id="KW-0804">Transcription</keyword>
<keyword evidence="3" id="KW-0862">Zinc</keyword>
<evidence type="ECO:0000259" key="9">
    <source>
        <dbReference type="PROSITE" id="PS51030"/>
    </source>
</evidence>
<comment type="caution">
    <text evidence="10">The sequence shown here is derived from an EMBL/GenBank/DDBJ whole genome shotgun (WGS) entry which is preliminary data.</text>
</comment>
<keyword evidence="8" id="KW-0539">Nucleus</keyword>
<gene>
    <name evidence="10" type="ORF">PENTCL1PPCAC_15449</name>
</gene>
<evidence type="ECO:0000256" key="6">
    <source>
        <dbReference type="ARBA" id="ARBA00023163"/>
    </source>
</evidence>
<evidence type="ECO:0000256" key="2">
    <source>
        <dbReference type="ARBA" id="ARBA00022771"/>
    </source>
</evidence>
<dbReference type="PANTHER" id="PTHR46011">
    <property type="entry name" value="NUCLEAR HORMONE RECEPTOR FAMILY MEMBER NHR-86-RELATED"/>
    <property type="match status" value="1"/>
</dbReference>
<dbReference type="GO" id="GO:0003700">
    <property type="term" value="F:DNA-binding transcription factor activity"/>
    <property type="evidence" value="ECO:0007669"/>
    <property type="project" value="InterPro"/>
</dbReference>
<evidence type="ECO:0000256" key="3">
    <source>
        <dbReference type="ARBA" id="ARBA00022833"/>
    </source>
</evidence>
<keyword evidence="2" id="KW-0863">Zinc-finger</keyword>
<dbReference type="PROSITE" id="PS51030">
    <property type="entry name" value="NUCLEAR_REC_DBD_2"/>
    <property type="match status" value="1"/>
</dbReference>
<evidence type="ECO:0000313" key="11">
    <source>
        <dbReference type="Proteomes" id="UP001432027"/>
    </source>
</evidence>
<dbReference type="InterPro" id="IPR001628">
    <property type="entry name" value="Znf_hrmn_rcpt"/>
</dbReference>
<evidence type="ECO:0000256" key="8">
    <source>
        <dbReference type="ARBA" id="ARBA00023242"/>
    </source>
</evidence>
<feature type="non-terminal residue" evidence="10">
    <location>
        <position position="126"/>
    </location>
</feature>
<dbReference type="Proteomes" id="UP001432027">
    <property type="component" value="Unassembled WGS sequence"/>
</dbReference>
<keyword evidence="11" id="KW-1185">Reference proteome</keyword>
<reference evidence="10" key="1">
    <citation type="submission" date="2023-10" db="EMBL/GenBank/DDBJ databases">
        <title>Genome assembly of Pristionchus species.</title>
        <authorList>
            <person name="Yoshida K."/>
            <person name="Sommer R.J."/>
        </authorList>
    </citation>
    <scope>NUCLEOTIDE SEQUENCE</scope>
    <source>
        <strain evidence="10">RS0144</strain>
    </source>
</reference>
<evidence type="ECO:0000256" key="7">
    <source>
        <dbReference type="ARBA" id="ARBA00023170"/>
    </source>
</evidence>
<organism evidence="10 11">
    <name type="scientific">Pristionchus entomophagus</name>
    <dbReference type="NCBI Taxonomy" id="358040"/>
    <lineage>
        <taxon>Eukaryota</taxon>
        <taxon>Metazoa</taxon>
        <taxon>Ecdysozoa</taxon>
        <taxon>Nematoda</taxon>
        <taxon>Chromadorea</taxon>
        <taxon>Rhabditida</taxon>
        <taxon>Rhabditina</taxon>
        <taxon>Diplogasteromorpha</taxon>
        <taxon>Diplogasteroidea</taxon>
        <taxon>Neodiplogasteridae</taxon>
        <taxon>Pristionchus</taxon>
    </lineage>
</organism>
<keyword evidence="1" id="KW-0479">Metal-binding</keyword>